<evidence type="ECO:0000256" key="4">
    <source>
        <dbReference type="ARBA" id="ARBA00022722"/>
    </source>
</evidence>
<dbReference type="eggNOG" id="COG0420">
    <property type="taxonomic scope" value="Bacteria"/>
</dbReference>
<feature type="domain" description="Calcineurin-like phosphoesterase" evidence="8">
    <location>
        <begin position="33"/>
        <end position="312"/>
    </location>
</feature>
<protein>
    <recommendedName>
        <fullName evidence="3 7">Nuclease SbcCD subunit D</fullName>
    </recommendedName>
</protein>
<keyword evidence="6 7" id="KW-0269">Exonuclease</keyword>
<evidence type="ECO:0000313" key="10">
    <source>
        <dbReference type="EMBL" id="ACE05435.1"/>
    </source>
</evidence>
<sequence>MLSSKGYENEEDFKALKKWYRDFIIRSIGLTTMKILHTSDWHLGRSLYGRKRYEEFSAFLDWLVETIEDEGIDVLLVAGDVFDSSTPGNRAQELYYRFLCRVSNSCCRHIVVIAGNHDSPSFLNAPKELLRALNVHVIGAVTDALEDEVFVIDDFGSEKSDSGQTSGQLEFFHSKISDQKSAIICAVPYLRDKDVRTVEPGETIDDKNRKLVEGIREHYARVVEIAEQKRHALLRQPAVRSQTSKIDTQKSKIQNHQSPIPIIAMGHLFTAGGKTVEGDGVRELYVGSLAHVGKEVFPPSIDYVALGHLHVPQAVGGAEHIRYSGSPLPMGFGEANQQKSMVIVEFGLEKAVKLQKSPLKNQKSKISLLPVPCFQPLVRITGSLEDIQARLEELKKDESRAWLEIEYTGREIIGNLRESIEETLSDSSMEVRRIKNRMVMDRVIGSIEEEEALDDLDAQEVFTRCLDAFDVPHEDREELNGAYNEVVRDVLEEDRDAE</sequence>
<dbReference type="STRING" id="331678.Cphamn1_2541"/>
<keyword evidence="5 7" id="KW-0378">Hydrolase</keyword>
<dbReference type="EMBL" id="CP001101">
    <property type="protein sequence ID" value="ACE05435.1"/>
    <property type="molecule type" value="Genomic_DNA"/>
</dbReference>
<dbReference type="NCBIfam" id="TIGR00619">
    <property type="entry name" value="sbcd"/>
    <property type="match status" value="1"/>
</dbReference>
<dbReference type="InterPro" id="IPR004843">
    <property type="entry name" value="Calcineurin-like_PHP"/>
</dbReference>
<gene>
    <name evidence="7" type="primary">sbcD</name>
    <name evidence="10" type="ordered locus">Cphamn1_2541</name>
</gene>
<feature type="domain" description="Nuclease SbcCD subunit D C-terminal" evidence="9">
    <location>
        <begin position="373"/>
        <end position="467"/>
    </location>
</feature>
<dbReference type="GO" id="GO:0006310">
    <property type="term" value="P:DNA recombination"/>
    <property type="evidence" value="ECO:0007669"/>
    <property type="project" value="UniProtKB-KW"/>
</dbReference>
<dbReference type="GO" id="GO:0004519">
    <property type="term" value="F:endonuclease activity"/>
    <property type="evidence" value="ECO:0007669"/>
    <property type="project" value="UniProtKB-KW"/>
</dbReference>
<evidence type="ECO:0000259" key="8">
    <source>
        <dbReference type="Pfam" id="PF00149"/>
    </source>
</evidence>
<organism evidence="10">
    <name type="scientific">Chlorobium phaeobacteroides (strain BS1)</name>
    <dbReference type="NCBI Taxonomy" id="331678"/>
    <lineage>
        <taxon>Bacteria</taxon>
        <taxon>Pseudomonadati</taxon>
        <taxon>Chlorobiota</taxon>
        <taxon>Chlorobiia</taxon>
        <taxon>Chlorobiales</taxon>
        <taxon>Chlorobiaceae</taxon>
        <taxon>Chlorobium/Pelodictyon group</taxon>
        <taxon>Chlorobium</taxon>
    </lineage>
</organism>
<keyword evidence="4 7" id="KW-0540">Nuclease</keyword>
<keyword evidence="7" id="KW-0255">Endonuclease</keyword>
<dbReference type="InterPro" id="IPR004593">
    <property type="entry name" value="SbcD"/>
</dbReference>
<dbReference type="HOGENOM" id="CLU_038045_2_0_10"/>
<keyword evidence="7" id="KW-0233">DNA recombination</keyword>
<evidence type="ECO:0000256" key="7">
    <source>
        <dbReference type="RuleBase" id="RU363069"/>
    </source>
</evidence>
<dbReference type="KEGG" id="cpb:Cphamn1_2541"/>
<dbReference type="Pfam" id="PF12320">
    <property type="entry name" value="SbcD_C"/>
    <property type="match status" value="1"/>
</dbReference>
<evidence type="ECO:0000259" key="9">
    <source>
        <dbReference type="Pfam" id="PF12320"/>
    </source>
</evidence>
<dbReference type="GO" id="GO:0006260">
    <property type="term" value="P:DNA replication"/>
    <property type="evidence" value="ECO:0007669"/>
    <property type="project" value="UniProtKB-KW"/>
</dbReference>
<dbReference type="AlphaFoldDB" id="B3EQD7"/>
<evidence type="ECO:0000256" key="1">
    <source>
        <dbReference type="ARBA" id="ARBA00010555"/>
    </source>
</evidence>
<evidence type="ECO:0000256" key="2">
    <source>
        <dbReference type="ARBA" id="ARBA00011322"/>
    </source>
</evidence>
<dbReference type="GO" id="GO:0008408">
    <property type="term" value="F:3'-5' exonuclease activity"/>
    <property type="evidence" value="ECO:0007669"/>
    <property type="project" value="InterPro"/>
</dbReference>
<dbReference type="PANTHER" id="PTHR30337">
    <property type="entry name" value="COMPONENT OF ATP-DEPENDENT DSDNA EXONUCLEASE"/>
    <property type="match status" value="1"/>
</dbReference>
<proteinExistence type="inferred from homology"/>
<dbReference type="Gene3D" id="3.60.21.10">
    <property type="match status" value="1"/>
</dbReference>
<dbReference type="CDD" id="cd00840">
    <property type="entry name" value="MPP_Mre11_N"/>
    <property type="match status" value="1"/>
</dbReference>
<evidence type="ECO:0000256" key="6">
    <source>
        <dbReference type="ARBA" id="ARBA00022839"/>
    </source>
</evidence>
<dbReference type="InterPro" id="IPR029052">
    <property type="entry name" value="Metallo-depent_PP-like"/>
</dbReference>
<comment type="subunit">
    <text evidence="2 7">Heterodimer of SbcC and SbcD.</text>
</comment>
<name>B3EQD7_CHLPB</name>
<dbReference type="SUPFAM" id="SSF56300">
    <property type="entry name" value="Metallo-dependent phosphatases"/>
    <property type="match status" value="1"/>
</dbReference>
<evidence type="ECO:0000256" key="5">
    <source>
        <dbReference type="ARBA" id="ARBA00022801"/>
    </source>
</evidence>
<reference evidence="10" key="1">
    <citation type="submission" date="2008-06" db="EMBL/GenBank/DDBJ databases">
        <title>Complete sequence of Chlorobium phaeobacteroides BS1.</title>
        <authorList>
            <consortium name="US DOE Joint Genome Institute"/>
            <person name="Lucas S."/>
            <person name="Copeland A."/>
            <person name="Lapidus A."/>
            <person name="Glavina del Rio T."/>
            <person name="Dalin E."/>
            <person name="Tice H."/>
            <person name="Bruce D."/>
            <person name="Goodwin L."/>
            <person name="Pitluck S."/>
            <person name="Schmutz J."/>
            <person name="Larimer F."/>
            <person name="Land M."/>
            <person name="Hauser L."/>
            <person name="Kyrpides N."/>
            <person name="Ovchinnikova G."/>
            <person name="Li T."/>
            <person name="Liu Z."/>
            <person name="Zhao F."/>
            <person name="Overmann J."/>
            <person name="Bryant D.A."/>
            <person name="Richardson P."/>
        </authorList>
    </citation>
    <scope>NUCLEOTIDE SEQUENCE [LARGE SCALE GENOMIC DNA]</scope>
    <source>
        <strain evidence="10">BS1</strain>
    </source>
</reference>
<dbReference type="Pfam" id="PF00149">
    <property type="entry name" value="Metallophos"/>
    <property type="match status" value="1"/>
</dbReference>
<accession>B3EQD7</accession>
<evidence type="ECO:0000256" key="3">
    <source>
        <dbReference type="ARBA" id="ARBA00013365"/>
    </source>
</evidence>
<comment type="similarity">
    <text evidence="1 7">Belongs to the SbcD family.</text>
</comment>
<dbReference type="InterPro" id="IPR050535">
    <property type="entry name" value="DNA_Repair-Maintenance_Comp"/>
</dbReference>
<dbReference type="PANTHER" id="PTHR30337:SF0">
    <property type="entry name" value="NUCLEASE SBCCD SUBUNIT D"/>
    <property type="match status" value="1"/>
</dbReference>
<keyword evidence="7" id="KW-0235">DNA replication</keyword>
<dbReference type="InterPro" id="IPR041796">
    <property type="entry name" value="Mre11_N"/>
</dbReference>
<comment type="function">
    <text evidence="7">SbcCD cleaves DNA hairpin structures. These structures can inhibit DNA replication and are intermediates in certain DNA recombination reactions. The complex acts as a 3'-&gt;5' double strand exonuclease that can open hairpins. It also has a 5' single-strand endonuclease activity.</text>
</comment>
<dbReference type="Gene3D" id="3.30.160.720">
    <property type="match status" value="1"/>
</dbReference>
<dbReference type="InterPro" id="IPR026843">
    <property type="entry name" value="SbcD_C"/>
</dbReference>